<keyword evidence="4" id="KW-1185">Reference proteome</keyword>
<proteinExistence type="predicted"/>
<organism evidence="3 4">
    <name type="scientific">Nocardioides guangzhouensis</name>
    <dbReference type="NCBI Taxonomy" id="2497878"/>
    <lineage>
        <taxon>Bacteria</taxon>
        <taxon>Bacillati</taxon>
        <taxon>Actinomycetota</taxon>
        <taxon>Actinomycetes</taxon>
        <taxon>Propionibacteriales</taxon>
        <taxon>Nocardioidaceae</taxon>
        <taxon>Nocardioides</taxon>
    </lineage>
</organism>
<comment type="caution">
    <text evidence="3">The sequence shown here is derived from an EMBL/GenBank/DDBJ whole genome shotgun (WGS) entry which is preliminary data.</text>
</comment>
<dbReference type="InterPro" id="IPR011761">
    <property type="entry name" value="ATP-grasp"/>
</dbReference>
<evidence type="ECO:0000313" key="4">
    <source>
        <dbReference type="Proteomes" id="UP000295198"/>
    </source>
</evidence>
<dbReference type="InterPro" id="IPR013815">
    <property type="entry name" value="ATP_grasp_subdomain_1"/>
</dbReference>
<dbReference type="PROSITE" id="PS50975">
    <property type="entry name" value="ATP_GRASP"/>
    <property type="match status" value="1"/>
</dbReference>
<gene>
    <name evidence="3" type="ORF">EKO23_02825</name>
</gene>
<dbReference type="Gene3D" id="3.30.1490.20">
    <property type="entry name" value="ATP-grasp fold, A domain"/>
    <property type="match status" value="1"/>
</dbReference>
<dbReference type="GO" id="GO:0018169">
    <property type="term" value="F:ribosomal S6-glutamic acid ligase activity"/>
    <property type="evidence" value="ECO:0007669"/>
    <property type="project" value="TreeGrafter"/>
</dbReference>
<dbReference type="SUPFAM" id="SSF56059">
    <property type="entry name" value="Glutathione synthetase ATP-binding domain-like"/>
    <property type="match status" value="1"/>
</dbReference>
<keyword evidence="1" id="KW-0067">ATP-binding</keyword>
<keyword evidence="3" id="KW-0436">Ligase</keyword>
<dbReference type="Proteomes" id="UP000295198">
    <property type="component" value="Unassembled WGS sequence"/>
</dbReference>
<dbReference type="GO" id="GO:0009432">
    <property type="term" value="P:SOS response"/>
    <property type="evidence" value="ECO:0007669"/>
    <property type="project" value="TreeGrafter"/>
</dbReference>
<dbReference type="Gene3D" id="3.40.50.20">
    <property type="match status" value="1"/>
</dbReference>
<dbReference type="GO" id="GO:0046872">
    <property type="term" value="F:metal ion binding"/>
    <property type="evidence" value="ECO:0007669"/>
    <property type="project" value="InterPro"/>
</dbReference>
<reference evidence="3 4" key="1">
    <citation type="submission" date="2019-01" db="EMBL/GenBank/DDBJ databases">
        <title>Nocardioides guangzhouensis sp. nov., an actinobacterium isolated from soil.</title>
        <authorList>
            <person name="Fu Y."/>
            <person name="Cai Y."/>
            <person name="Lin Z."/>
            <person name="Chen P."/>
        </authorList>
    </citation>
    <scope>NUCLEOTIDE SEQUENCE [LARGE SCALE GENOMIC DNA]</scope>
    <source>
        <strain evidence="3 4">130</strain>
    </source>
</reference>
<dbReference type="PANTHER" id="PTHR21621:SF0">
    <property type="entry name" value="BETA-CITRYLGLUTAMATE SYNTHASE B-RELATED"/>
    <property type="match status" value="1"/>
</dbReference>
<dbReference type="OrthoDB" id="9794735at2"/>
<accession>A0A4Q4ZK93</accession>
<dbReference type="Pfam" id="PF08443">
    <property type="entry name" value="RimK"/>
    <property type="match status" value="1"/>
</dbReference>
<keyword evidence="1" id="KW-0547">Nucleotide-binding</keyword>
<evidence type="ECO:0000256" key="1">
    <source>
        <dbReference type="PROSITE-ProRule" id="PRU00409"/>
    </source>
</evidence>
<dbReference type="GO" id="GO:0005524">
    <property type="term" value="F:ATP binding"/>
    <property type="evidence" value="ECO:0007669"/>
    <property type="project" value="UniProtKB-UniRule"/>
</dbReference>
<dbReference type="PANTHER" id="PTHR21621">
    <property type="entry name" value="RIBOSOMAL PROTEIN S6 MODIFICATION PROTEIN"/>
    <property type="match status" value="1"/>
</dbReference>
<dbReference type="InterPro" id="IPR013651">
    <property type="entry name" value="ATP-grasp_RimK-type"/>
</dbReference>
<evidence type="ECO:0000259" key="2">
    <source>
        <dbReference type="PROSITE" id="PS50975"/>
    </source>
</evidence>
<feature type="domain" description="ATP-grasp" evidence="2">
    <location>
        <begin position="127"/>
        <end position="302"/>
    </location>
</feature>
<protein>
    <submittedName>
        <fullName evidence="3">Alpha-L-glutamate ligase</fullName>
    </submittedName>
</protein>
<dbReference type="EMBL" id="SDKM01000003">
    <property type="protein sequence ID" value="RYP88285.1"/>
    <property type="molecule type" value="Genomic_DNA"/>
</dbReference>
<sequence length="307" mass="32912">MIVLVGVRSEAPVQMAMDAARDLGVDFTVLDERDAANWHVDLRVDPSGTSCTVSPEGRTIELGDVDGVYLRLVGAAPHARGARVDPCSRARHQAAVSLLTSWAQTTRARVANRPEPMCSNASKPYQAALIAAAGLQVPATLVSNDPDEVRGFAARHGRLVFKSTSGIRSVVQELTPARAAALDQVRFLPTQFQQLVSGTNVRAHVVADRVFACSITSTSIDYRYGGEGMTPQTVTATELPHDVDASCRSLAKTLDLPLVGIDLIHDDDGNWWCLEANTSPAYSCFEQPTGLPIARALVAWLDSGRPA</sequence>
<name>A0A4Q4ZK93_9ACTN</name>
<dbReference type="AlphaFoldDB" id="A0A4Q4ZK93"/>
<dbReference type="Gene3D" id="3.30.470.20">
    <property type="entry name" value="ATP-grasp fold, B domain"/>
    <property type="match status" value="2"/>
</dbReference>
<dbReference type="RefSeq" id="WP_134713871.1">
    <property type="nucleotide sequence ID" value="NZ_SDKM01000003.1"/>
</dbReference>
<dbReference type="GO" id="GO:0005737">
    <property type="term" value="C:cytoplasm"/>
    <property type="evidence" value="ECO:0007669"/>
    <property type="project" value="TreeGrafter"/>
</dbReference>
<evidence type="ECO:0000313" key="3">
    <source>
        <dbReference type="EMBL" id="RYP88285.1"/>
    </source>
</evidence>